<dbReference type="RefSeq" id="WP_005707632.1">
    <property type="nucleotide sequence ID" value="NZ_AJMU01000003.1"/>
</dbReference>
<sequence>EKTGWSMKKMPEKNPDLWTVVVAYFVQHSSFVCGVLVAFFASLSKSFLYGKKDTARRVIVEAFLCSLIAGSIRPVLTHFGLDIDLITPIGAALGLLGTSAIRQLILRFLKNKAGVTEDEN</sequence>
<dbReference type="eggNOG" id="ENOG5031K8H">
    <property type="taxonomic scope" value="Bacteria"/>
</dbReference>
<gene>
    <name evidence="2" type="ORF">HMPREF1054_2061</name>
</gene>
<feature type="non-terminal residue" evidence="2">
    <location>
        <position position="1"/>
    </location>
</feature>
<protein>
    <submittedName>
        <fullName evidence="2">Phage holin, lambda family</fullName>
    </submittedName>
</protein>
<dbReference type="InterPro" id="IPR006481">
    <property type="entry name" value="Phage_lambda_GpS_holin"/>
</dbReference>
<evidence type="ECO:0000313" key="2">
    <source>
        <dbReference type="EMBL" id="EIG28049.1"/>
    </source>
</evidence>
<organism evidence="2 3">
    <name type="scientific">Haemophilus paraphrohaemolyticus HK411</name>
    <dbReference type="NCBI Taxonomy" id="1095743"/>
    <lineage>
        <taxon>Bacteria</taxon>
        <taxon>Pseudomonadati</taxon>
        <taxon>Pseudomonadota</taxon>
        <taxon>Gammaproteobacteria</taxon>
        <taxon>Pasteurellales</taxon>
        <taxon>Pasteurellaceae</taxon>
        <taxon>Haemophilus</taxon>
    </lineage>
</organism>
<name>I2NQD8_9PAST</name>
<dbReference type="NCBIfam" id="TIGR01594">
    <property type="entry name" value="holin_lambda"/>
    <property type="match status" value="1"/>
</dbReference>
<dbReference type="PATRIC" id="fig|1095743.3.peg.26"/>
<keyword evidence="1" id="KW-0812">Transmembrane</keyword>
<dbReference type="EMBL" id="AJMU01000003">
    <property type="protein sequence ID" value="EIG28049.1"/>
    <property type="molecule type" value="Genomic_DNA"/>
</dbReference>
<keyword evidence="1" id="KW-0472">Membrane</keyword>
<keyword evidence="1" id="KW-1133">Transmembrane helix</keyword>
<evidence type="ECO:0000256" key="1">
    <source>
        <dbReference type="SAM" id="Phobius"/>
    </source>
</evidence>
<evidence type="ECO:0000313" key="3">
    <source>
        <dbReference type="Proteomes" id="UP000003345"/>
    </source>
</evidence>
<dbReference type="Proteomes" id="UP000003345">
    <property type="component" value="Unassembled WGS sequence"/>
</dbReference>
<comment type="caution">
    <text evidence="2">The sequence shown here is derived from an EMBL/GenBank/DDBJ whole genome shotgun (WGS) entry which is preliminary data.</text>
</comment>
<accession>I2NQD8</accession>
<dbReference type="AlphaFoldDB" id="I2NQD8"/>
<feature type="transmembrane region" description="Helical" evidence="1">
    <location>
        <begin position="85"/>
        <end position="105"/>
    </location>
</feature>
<feature type="transmembrane region" description="Helical" evidence="1">
    <location>
        <begin position="20"/>
        <end position="43"/>
    </location>
</feature>
<dbReference type="Pfam" id="PF05106">
    <property type="entry name" value="Phage_holin_3_1"/>
    <property type="match status" value="1"/>
</dbReference>
<proteinExistence type="predicted"/>
<reference evidence="2 3" key="1">
    <citation type="submission" date="2012-04" db="EMBL/GenBank/DDBJ databases">
        <authorList>
            <person name="Harkins D.M."/>
            <person name="Madupu R."/>
            <person name="Durkin A.S."/>
            <person name="Torralba M."/>
            <person name="Methe B."/>
            <person name="Sutton G.G."/>
            <person name="Nelson K.E."/>
        </authorList>
    </citation>
    <scope>NUCLEOTIDE SEQUENCE [LARGE SCALE GENOMIC DNA]</scope>
    <source>
        <strain evidence="2 3">HK411</strain>
    </source>
</reference>